<name>A0A1S3S3V1_SALSA</name>
<evidence type="ECO:0000313" key="3">
    <source>
        <dbReference type="RefSeq" id="XP_014059048.2"/>
    </source>
</evidence>
<keyword evidence="2" id="KW-1185">Reference proteome</keyword>
<protein>
    <submittedName>
        <fullName evidence="3">Uncharacterized protein</fullName>
    </submittedName>
</protein>
<sequence length="355" mass="39687">MSQPSRHWQFEHGDRSDDFCRHLKEGEEERGADVMLQKTGEEMKPSITLRPPPLFRSIGPSGLSASLPPHRRLRSIFRRSRAVLPANRHTGEVSGTHTLQDLLSGTHINTLPHQLTHNDVVSEKDVHINTDSETQTQPKRLMSAHGLTVLEPPTGPLTDTLSFIVSAESRQQGGPPFSQLSPPLRTHIKGRARWGRAVSPLKMRDNLGTGEGGVKEKQKVKKRRLECKGEDHVNDRYVPSFTPETEGDGGLCQWLQSLGIGDREEAISPNRSKPQQSGFRERMAGHREGYLHPAANHRRDRRPHFLPPICQSGSLLHVPLLLPDNSPPPSPCTSPHAPFHPLPVPLLHPLPFRRK</sequence>
<dbReference type="RefSeq" id="XP_014059048.2">
    <property type="nucleotide sequence ID" value="XM_014203573.2"/>
</dbReference>
<organism evidence="2 3">
    <name type="scientific">Salmo salar</name>
    <name type="common">Atlantic salmon</name>
    <dbReference type="NCBI Taxonomy" id="8030"/>
    <lineage>
        <taxon>Eukaryota</taxon>
        <taxon>Metazoa</taxon>
        <taxon>Chordata</taxon>
        <taxon>Craniata</taxon>
        <taxon>Vertebrata</taxon>
        <taxon>Euteleostomi</taxon>
        <taxon>Actinopterygii</taxon>
        <taxon>Neopterygii</taxon>
        <taxon>Teleostei</taxon>
        <taxon>Protacanthopterygii</taxon>
        <taxon>Salmoniformes</taxon>
        <taxon>Salmonidae</taxon>
        <taxon>Salmoninae</taxon>
        <taxon>Salmo</taxon>
    </lineage>
</organism>
<evidence type="ECO:0000256" key="1">
    <source>
        <dbReference type="SAM" id="MobiDB-lite"/>
    </source>
</evidence>
<feature type="region of interest" description="Disordered" evidence="1">
    <location>
        <begin position="25"/>
        <end position="52"/>
    </location>
</feature>
<dbReference type="GeneID" id="106607029"/>
<dbReference type="Proteomes" id="UP001652741">
    <property type="component" value="Chromosome ssa06"/>
</dbReference>
<evidence type="ECO:0000313" key="2">
    <source>
        <dbReference type="Proteomes" id="UP001652741"/>
    </source>
</evidence>
<reference evidence="3" key="1">
    <citation type="submission" date="2025-08" db="UniProtKB">
        <authorList>
            <consortium name="RefSeq"/>
        </authorList>
    </citation>
    <scope>IDENTIFICATION</scope>
</reference>
<feature type="region of interest" description="Disordered" evidence="1">
    <location>
        <begin position="203"/>
        <end position="223"/>
    </location>
</feature>
<gene>
    <name evidence="3" type="primary">LOC106607029</name>
</gene>
<dbReference type="AlphaFoldDB" id="A0A1S3S3V1"/>
<proteinExistence type="predicted"/>
<accession>A0A1S3S3V1</accession>
<dbReference type="KEGG" id="sasa:106607029"/>